<feature type="compositionally biased region" description="Basic and acidic residues" evidence="1">
    <location>
        <begin position="524"/>
        <end position="533"/>
    </location>
</feature>
<feature type="region of interest" description="Disordered" evidence="1">
    <location>
        <begin position="357"/>
        <end position="450"/>
    </location>
</feature>
<name>A0A2G5K614_9RHOB</name>
<reference evidence="2 3" key="1">
    <citation type="submission" date="2016-08" db="EMBL/GenBank/DDBJ databases">
        <title>Draft genome of Amylibacter sp. strain 4G11.</title>
        <authorList>
            <person name="Wong S.-K."/>
            <person name="Hamasaki K."/>
            <person name="Yoshizawa S."/>
        </authorList>
    </citation>
    <scope>NUCLEOTIDE SEQUENCE [LARGE SCALE GENOMIC DNA]</scope>
    <source>
        <strain evidence="2 3">4G11</strain>
    </source>
</reference>
<dbReference type="OrthoDB" id="7870459at2"/>
<organism evidence="2 3">
    <name type="scientific">Paramylibacter kogurei</name>
    <dbReference type="NCBI Taxonomy" id="1889778"/>
    <lineage>
        <taxon>Bacteria</taxon>
        <taxon>Pseudomonadati</taxon>
        <taxon>Pseudomonadota</taxon>
        <taxon>Alphaproteobacteria</taxon>
        <taxon>Rhodobacterales</taxon>
        <taxon>Paracoccaceae</taxon>
        <taxon>Paramylibacter</taxon>
    </lineage>
</organism>
<feature type="region of interest" description="Disordered" evidence="1">
    <location>
        <begin position="510"/>
        <end position="544"/>
    </location>
</feature>
<dbReference type="Proteomes" id="UP000231516">
    <property type="component" value="Unassembled WGS sequence"/>
</dbReference>
<evidence type="ECO:0000256" key="1">
    <source>
        <dbReference type="SAM" id="MobiDB-lite"/>
    </source>
</evidence>
<comment type="caution">
    <text evidence="2">The sequence shown here is derived from an EMBL/GenBank/DDBJ whole genome shotgun (WGS) entry which is preliminary data.</text>
</comment>
<keyword evidence="3" id="KW-1185">Reference proteome</keyword>
<evidence type="ECO:0000313" key="3">
    <source>
        <dbReference type="Proteomes" id="UP000231516"/>
    </source>
</evidence>
<dbReference type="AlphaFoldDB" id="A0A2G5K614"/>
<accession>A0A2G5K614</accession>
<dbReference type="RefSeq" id="WP_133117417.1">
    <property type="nucleotide sequence ID" value="NZ_MDGM01000012.1"/>
</dbReference>
<dbReference type="EMBL" id="MDGM01000012">
    <property type="protein sequence ID" value="PIB24462.1"/>
    <property type="molecule type" value="Genomic_DNA"/>
</dbReference>
<sequence>MKIRPRYALELSNERVCLLHRATDDVWVPLIETQTDAPDFDHIIKDMRKQVQPFPVMPARVAVMIPTSEVLFTSTTSDVETNVAHEISAQTDIPIDNLVICMADTACENNVAAVAVTTLAEASTYAQTLGFNPCEYTSRWRQFGFANEPIFQQPVIARKPWNKLKPVAAVGALALGLGILQSGGSDVDASVVAQSTPIVVTQNTSVAMDRVALKSVMSKEAIKGVKTSLHTYPTEYIRLAALEPSIDGTISPDGFTLFRGKPTVLPPSRVEPSADQQRPKLRPAHLTTGEKPTPVAQPAISETAPEVTDVLPITPLDSNVGAPAVAVVETPVEPDTKPTTPEVDLLALANPELAQYRPKMRNRADQTTPIETEVSVQTDAPVSPSDPDQPVETQTTSEPEIDVLALANPELAGERPRPRPENIATQAPAPSMLDRASPALRGFSPKPRPNQLVVKAAPVATPEPAAKPEPAKPQFTTAEIAAQRARALEQARLREIQSNIANASRSAIRVSPFPPRKSSSFSRTVEKTKKEQIKLASAPATQTRKESVVTRGTPSKVFQKNQLSLVGVFGTAKKRRALFRTPSGRYVTLKNGERVSGWRVSGIGESSVKITKGSRNRTLLITK</sequence>
<feature type="region of interest" description="Disordered" evidence="1">
    <location>
        <begin position="261"/>
        <end position="297"/>
    </location>
</feature>
<feature type="compositionally biased region" description="Polar residues" evidence="1">
    <location>
        <begin position="365"/>
        <end position="380"/>
    </location>
</feature>
<protein>
    <submittedName>
        <fullName evidence="2">Uncharacterized protein</fullName>
    </submittedName>
</protein>
<proteinExistence type="predicted"/>
<evidence type="ECO:0000313" key="2">
    <source>
        <dbReference type="EMBL" id="PIB24462.1"/>
    </source>
</evidence>
<gene>
    <name evidence="2" type="ORF">BFP76_04455</name>
</gene>